<keyword evidence="2" id="KW-0472">Membrane</keyword>
<dbReference type="EMBL" id="CDGJ01000032">
    <property type="protein sequence ID" value="CEJ06595.1"/>
    <property type="molecule type" value="Genomic_DNA"/>
</dbReference>
<reference evidence="4" key="1">
    <citation type="submission" date="2014-11" db="EMBL/GenBank/DDBJ databases">
        <authorList>
            <person name="Hornung B.V."/>
        </authorList>
    </citation>
    <scope>NUCLEOTIDE SEQUENCE</scope>
    <source>
        <strain evidence="4">INE</strain>
    </source>
</reference>
<feature type="transmembrane region" description="Helical" evidence="2">
    <location>
        <begin position="12"/>
        <end position="30"/>
    </location>
</feature>
<evidence type="ECO:0000256" key="1">
    <source>
        <dbReference type="SAM" id="MobiDB-lite"/>
    </source>
</evidence>
<sequence length="136" mass="12935">MKGIPEFLGESSLLGVVVAGTAIVVLAPVLKNVVKGVAVTTVKGAMSLAQGGAALANNVKEGWDDVVAKAQEQKGLSRPDMNTILGAGAGGAVGATIGGMAGPVGAAVGGGLGGAAGASAGKTSDKQHDTVHPANP</sequence>
<keyword evidence="2" id="KW-0812">Transmembrane</keyword>
<accession>A0A8S0WWR1</accession>
<feature type="compositionally biased region" description="Basic and acidic residues" evidence="1">
    <location>
        <begin position="123"/>
        <end position="136"/>
    </location>
</feature>
<keyword evidence="5" id="KW-1185">Reference proteome</keyword>
<dbReference type="EMBL" id="LR746496">
    <property type="protein sequence ID" value="CAA7600461.1"/>
    <property type="molecule type" value="Genomic_DNA"/>
</dbReference>
<keyword evidence="2" id="KW-1133">Transmembrane helix</keyword>
<proteinExistence type="predicted"/>
<evidence type="ECO:0000313" key="3">
    <source>
        <dbReference type="EMBL" id="CAA7600461.1"/>
    </source>
</evidence>
<organism evidence="3">
    <name type="scientific">Acididesulfobacillus acetoxydans</name>
    <dbReference type="NCBI Taxonomy" id="1561005"/>
    <lineage>
        <taxon>Bacteria</taxon>
        <taxon>Bacillati</taxon>
        <taxon>Bacillota</taxon>
        <taxon>Clostridia</taxon>
        <taxon>Eubacteriales</taxon>
        <taxon>Peptococcaceae</taxon>
        <taxon>Acididesulfobacillus</taxon>
    </lineage>
</organism>
<dbReference type="AlphaFoldDB" id="A0A8S0WWR1"/>
<protein>
    <submittedName>
        <fullName evidence="4">Glycine zipper</fullName>
    </submittedName>
</protein>
<feature type="region of interest" description="Disordered" evidence="1">
    <location>
        <begin position="115"/>
        <end position="136"/>
    </location>
</feature>
<dbReference type="Proteomes" id="UP000836597">
    <property type="component" value="Chromosome"/>
</dbReference>
<evidence type="ECO:0000313" key="4">
    <source>
        <dbReference type="EMBL" id="CEJ06595.1"/>
    </source>
</evidence>
<dbReference type="Proteomes" id="UP001071230">
    <property type="component" value="Unassembled WGS sequence"/>
</dbReference>
<dbReference type="KEGG" id="aacx:DEACI_1114"/>
<evidence type="ECO:0000256" key="2">
    <source>
        <dbReference type="SAM" id="Phobius"/>
    </source>
</evidence>
<gene>
    <name evidence="4" type="ORF">DEACI_1044</name>
    <name evidence="3" type="ORF">DEACI_1114</name>
</gene>
<name>A0A8S0WWR1_9FIRM</name>
<evidence type="ECO:0000313" key="5">
    <source>
        <dbReference type="Proteomes" id="UP001071230"/>
    </source>
</evidence>
<reference evidence="3" key="2">
    <citation type="submission" date="2020-01" db="EMBL/GenBank/DDBJ databases">
        <authorList>
            <person name="Hornung B."/>
        </authorList>
    </citation>
    <scope>NUCLEOTIDE SEQUENCE</scope>
    <source>
        <strain evidence="3">PacBioINE</strain>
    </source>
</reference>
<dbReference type="RefSeq" id="WP_240984135.1">
    <property type="nucleotide sequence ID" value="NZ_CDGJ01000032.1"/>
</dbReference>